<dbReference type="Pfam" id="PF00512">
    <property type="entry name" value="HisKA"/>
    <property type="match status" value="1"/>
</dbReference>
<gene>
    <name evidence="5" type="ORF">H9777_01870</name>
</gene>
<dbReference type="SMART" id="SM00388">
    <property type="entry name" value="HisKA"/>
    <property type="match status" value="1"/>
</dbReference>
<proteinExistence type="predicted"/>
<dbReference type="InterPro" id="IPR036097">
    <property type="entry name" value="HisK_dim/P_sf"/>
</dbReference>
<name>A0A948T9Z6_9BACT</name>
<organism evidence="5 6">
    <name type="scientific">Candidatus Phocaeicola faecigallinarum</name>
    <dbReference type="NCBI Taxonomy" id="2838732"/>
    <lineage>
        <taxon>Bacteria</taxon>
        <taxon>Pseudomonadati</taxon>
        <taxon>Bacteroidota</taxon>
        <taxon>Bacteroidia</taxon>
        <taxon>Bacteroidales</taxon>
        <taxon>Bacteroidaceae</taxon>
        <taxon>Phocaeicola</taxon>
    </lineage>
</organism>
<sequence length="276" mass="31523">MDELKKQIENLQTQLQQQEKLASLGMLTAGIMHEIRNPLNFVINFSKMSDVLLKDLTDILEDTKNVFSSEDSEEIYEIIADLKENLSKIKEHGDRAINIVNNILLSSRGKEDEWLSTDICKQVKEYVWLAYHAMRANYKDFNVTIEENYPENLPLISVIPQDLNRAVLNVINNAYYAVWEKEQNCTDRNYRPLVSVSINLNGGELCISIADNGKGISEENKQKIYDNFFTTKPVGHGTGLGMSIVRNIIIQKHKGRIEFESVLNEGTKFSLIIPVK</sequence>
<dbReference type="SUPFAM" id="SSF47384">
    <property type="entry name" value="Homodimeric domain of signal transducing histidine kinase"/>
    <property type="match status" value="1"/>
</dbReference>
<dbReference type="InterPro" id="IPR003594">
    <property type="entry name" value="HATPase_dom"/>
</dbReference>
<dbReference type="Proteomes" id="UP000783796">
    <property type="component" value="Unassembled WGS sequence"/>
</dbReference>
<dbReference type="EMBL" id="JAHLFW010000018">
    <property type="protein sequence ID" value="MBU3837079.1"/>
    <property type="molecule type" value="Genomic_DNA"/>
</dbReference>
<dbReference type="PROSITE" id="PS50109">
    <property type="entry name" value="HIS_KIN"/>
    <property type="match status" value="1"/>
</dbReference>
<dbReference type="PANTHER" id="PTHR43065">
    <property type="entry name" value="SENSOR HISTIDINE KINASE"/>
    <property type="match status" value="1"/>
</dbReference>
<evidence type="ECO:0000259" key="4">
    <source>
        <dbReference type="PROSITE" id="PS50109"/>
    </source>
</evidence>
<reference evidence="5" key="1">
    <citation type="journal article" date="2021" name="PeerJ">
        <title>Extensive microbial diversity within the chicken gut microbiome revealed by metagenomics and culture.</title>
        <authorList>
            <person name="Gilroy R."/>
            <person name="Ravi A."/>
            <person name="Getino M."/>
            <person name="Pursley I."/>
            <person name="Horton D.L."/>
            <person name="Alikhan N.F."/>
            <person name="Baker D."/>
            <person name="Gharbi K."/>
            <person name="Hall N."/>
            <person name="Watson M."/>
            <person name="Adriaenssens E.M."/>
            <person name="Foster-Nyarko E."/>
            <person name="Jarju S."/>
            <person name="Secka A."/>
            <person name="Antonio M."/>
            <person name="Oren A."/>
            <person name="Chaudhuri R.R."/>
            <person name="La Ragione R."/>
            <person name="Hildebrand F."/>
            <person name="Pallen M.J."/>
        </authorList>
    </citation>
    <scope>NUCLEOTIDE SEQUENCE</scope>
    <source>
        <strain evidence="5">G4-2901</strain>
    </source>
</reference>
<evidence type="ECO:0000256" key="1">
    <source>
        <dbReference type="ARBA" id="ARBA00000085"/>
    </source>
</evidence>
<dbReference type="InterPro" id="IPR036890">
    <property type="entry name" value="HATPase_C_sf"/>
</dbReference>
<dbReference type="SMART" id="SM00387">
    <property type="entry name" value="HATPase_c"/>
    <property type="match status" value="1"/>
</dbReference>
<comment type="catalytic activity">
    <reaction evidence="1">
        <text>ATP + protein L-histidine = ADP + protein N-phospho-L-histidine.</text>
        <dbReference type="EC" id="2.7.13.3"/>
    </reaction>
</comment>
<dbReference type="InterPro" id="IPR005467">
    <property type="entry name" value="His_kinase_dom"/>
</dbReference>
<evidence type="ECO:0000313" key="5">
    <source>
        <dbReference type="EMBL" id="MBU3837079.1"/>
    </source>
</evidence>
<dbReference type="Gene3D" id="3.30.565.10">
    <property type="entry name" value="Histidine kinase-like ATPase, C-terminal domain"/>
    <property type="match status" value="1"/>
</dbReference>
<evidence type="ECO:0000256" key="2">
    <source>
        <dbReference type="ARBA" id="ARBA00012438"/>
    </source>
</evidence>
<dbReference type="AlphaFoldDB" id="A0A948T9Z6"/>
<comment type="caution">
    <text evidence="5">The sequence shown here is derived from an EMBL/GenBank/DDBJ whole genome shotgun (WGS) entry which is preliminary data.</text>
</comment>
<dbReference type="SUPFAM" id="SSF55874">
    <property type="entry name" value="ATPase domain of HSP90 chaperone/DNA topoisomerase II/histidine kinase"/>
    <property type="match status" value="1"/>
</dbReference>
<dbReference type="GO" id="GO:0000155">
    <property type="term" value="F:phosphorelay sensor kinase activity"/>
    <property type="evidence" value="ECO:0007669"/>
    <property type="project" value="InterPro"/>
</dbReference>
<dbReference type="InterPro" id="IPR003661">
    <property type="entry name" value="HisK_dim/P_dom"/>
</dbReference>
<evidence type="ECO:0000313" key="6">
    <source>
        <dbReference type="Proteomes" id="UP000783796"/>
    </source>
</evidence>
<dbReference type="CDD" id="cd00082">
    <property type="entry name" value="HisKA"/>
    <property type="match status" value="1"/>
</dbReference>
<keyword evidence="3" id="KW-0597">Phosphoprotein</keyword>
<dbReference type="Gene3D" id="1.10.287.130">
    <property type="match status" value="1"/>
</dbReference>
<reference evidence="5" key="2">
    <citation type="submission" date="2021-04" db="EMBL/GenBank/DDBJ databases">
        <authorList>
            <person name="Gilroy R."/>
        </authorList>
    </citation>
    <scope>NUCLEOTIDE SEQUENCE</scope>
    <source>
        <strain evidence="5">G4-2901</strain>
    </source>
</reference>
<dbReference type="PANTHER" id="PTHR43065:SF42">
    <property type="entry name" value="TWO-COMPONENT SENSOR PPRA"/>
    <property type="match status" value="1"/>
</dbReference>
<accession>A0A948T9Z6</accession>
<dbReference type="InterPro" id="IPR004358">
    <property type="entry name" value="Sig_transdc_His_kin-like_C"/>
</dbReference>
<protein>
    <recommendedName>
        <fullName evidence="2">histidine kinase</fullName>
        <ecNumber evidence="2">2.7.13.3</ecNumber>
    </recommendedName>
</protein>
<dbReference type="PRINTS" id="PR00344">
    <property type="entry name" value="BCTRLSENSOR"/>
</dbReference>
<evidence type="ECO:0000256" key="3">
    <source>
        <dbReference type="ARBA" id="ARBA00022553"/>
    </source>
</evidence>
<feature type="domain" description="Histidine kinase" evidence="4">
    <location>
        <begin position="30"/>
        <end position="276"/>
    </location>
</feature>
<dbReference type="Pfam" id="PF02518">
    <property type="entry name" value="HATPase_c"/>
    <property type="match status" value="1"/>
</dbReference>
<dbReference type="EC" id="2.7.13.3" evidence="2"/>